<feature type="compositionally biased region" description="Basic and acidic residues" evidence="1">
    <location>
        <begin position="143"/>
        <end position="157"/>
    </location>
</feature>
<gene>
    <name evidence="3" type="ORF">EUX98_g3667</name>
</gene>
<dbReference type="InterPro" id="IPR019339">
    <property type="entry name" value="CIR_N_dom"/>
</dbReference>
<accession>A0A4S4N445</accession>
<protein>
    <recommendedName>
        <fullName evidence="2">CBF1-interacting co-repressor CIR N-terminal domain-containing protein</fullName>
    </recommendedName>
</protein>
<feature type="domain" description="CBF1-interacting co-repressor CIR N-terminal" evidence="2">
    <location>
        <begin position="11"/>
        <end position="47"/>
    </location>
</feature>
<dbReference type="Proteomes" id="UP000308730">
    <property type="component" value="Unassembled WGS sequence"/>
</dbReference>
<feature type="compositionally biased region" description="Acidic residues" evidence="1">
    <location>
        <begin position="181"/>
        <end position="190"/>
    </location>
</feature>
<evidence type="ECO:0000259" key="2">
    <source>
        <dbReference type="SMART" id="SM01083"/>
    </source>
</evidence>
<sequence length="190" mass="21243">MGKLNIAHHKSYHPYRRDNIEKVRRDEEEAKLKESVEDGRMMLADSEARIDLLRHRAGLGTAKKSKGEDDGEIPAQPEAGSSSLTTPGGHINLFEDLERAAIPVTSRRAEKAKAVEEDKGVPLAPSEKDRKPWYSESAQNEVDQDRQRRDLARKSAHDPLTSINTQLGARSDNDQEGYGADCEEEERAGR</sequence>
<organism evidence="3 4">
    <name type="scientific">Antrodiella citrinella</name>
    <dbReference type="NCBI Taxonomy" id="2447956"/>
    <lineage>
        <taxon>Eukaryota</taxon>
        <taxon>Fungi</taxon>
        <taxon>Dikarya</taxon>
        <taxon>Basidiomycota</taxon>
        <taxon>Agaricomycotina</taxon>
        <taxon>Agaricomycetes</taxon>
        <taxon>Polyporales</taxon>
        <taxon>Steccherinaceae</taxon>
        <taxon>Antrodiella</taxon>
    </lineage>
</organism>
<evidence type="ECO:0000256" key="1">
    <source>
        <dbReference type="SAM" id="MobiDB-lite"/>
    </source>
</evidence>
<reference evidence="3 4" key="1">
    <citation type="submission" date="2019-02" db="EMBL/GenBank/DDBJ databases">
        <title>Genome sequencing of the rare red list fungi Antrodiella citrinella (Flaviporus citrinellus).</title>
        <authorList>
            <person name="Buettner E."/>
            <person name="Kellner H."/>
        </authorList>
    </citation>
    <scope>NUCLEOTIDE SEQUENCE [LARGE SCALE GENOMIC DNA]</scope>
    <source>
        <strain evidence="3 4">DSM 108506</strain>
    </source>
</reference>
<dbReference type="OrthoDB" id="2159131at2759"/>
<feature type="region of interest" description="Disordered" evidence="1">
    <location>
        <begin position="105"/>
        <end position="190"/>
    </location>
</feature>
<feature type="region of interest" description="Disordered" evidence="1">
    <location>
        <begin position="59"/>
        <end position="92"/>
    </location>
</feature>
<feature type="region of interest" description="Disordered" evidence="1">
    <location>
        <begin position="1"/>
        <end position="23"/>
    </location>
</feature>
<comment type="caution">
    <text evidence="3">The sequence shown here is derived from an EMBL/GenBank/DDBJ whole genome shotgun (WGS) entry which is preliminary data.</text>
</comment>
<dbReference type="AlphaFoldDB" id="A0A4S4N445"/>
<evidence type="ECO:0000313" key="4">
    <source>
        <dbReference type="Proteomes" id="UP000308730"/>
    </source>
</evidence>
<evidence type="ECO:0000313" key="3">
    <source>
        <dbReference type="EMBL" id="THH30520.1"/>
    </source>
</evidence>
<feature type="compositionally biased region" description="Basic residues" evidence="1">
    <location>
        <begin position="1"/>
        <end position="14"/>
    </location>
</feature>
<feature type="compositionally biased region" description="Basic and acidic residues" evidence="1">
    <location>
        <begin position="107"/>
        <end position="133"/>
    </location>
</feature>
<dbReference type="PANTHER" id="PTHR22093">
    <property type="entry name" value="LEUKOCYTE RECEPTOR CLUSTER LRC MEMBER 1"/>
    <property type="match status" value="1"/>
</dbReference>
<dbReference type="EMBL" id="SGPM01000077">
    <property type="protein sequence ID" value="THH30520.1"/>
    <property type="molecule type" value="Genomic_DNA"/>
</dbReference>
<proteinExistence type="predicted"/>
<dbReference type="PANTHER" id="PTHR22093:SF0">
    <property type="entry name" value="LEUKOCYTE RECEPTOR CLUSTER MEMBER 1"/>
    <property type="match status" value="1"/>
</dbReference>
<dbReference type="InterPro" id="IPR039875">
    <property type="entry name" value="LENG1-like"/>
</dbReference>
<name>A0A4S4N445_9APHY</name>
<keyword evidence="4" id="KW-1185">Reference proteome</keyword>
<dbReference type="SMART" id="SM01083">
    <property type="entry name" value="Cir_N"/>
    <property type="match status" value="1"/>
</dbReference>